<protein>
    <submittedName>
        <fullName evidence="1">Uncharacterized protein</fullName>
    </submittedName>
</protein>
<dbReference type="AlphaFoldDB" id="A0A151RBV8"/>
<reference evidence="1" key="1">
    <citation type="journal article" date="2012" name="Nat. Biotechnol.">
        <title>Draft genome sequence of pigeonpea (Cajanus cajan), an orphan legume crop of resource-poor farmers.</title>
        <authorList>
            <person name="Varshney R.K."/>
            <person name="Chen W."/>
            <person name="Li Y."/>
            <person name="Bharti A.K."/>
            <person name="Saxena R.K."/>
            <person name="Schlueter J.A."/>
            <person name="Donoghue M.T."/>
            <person name="Azam S."/>
            <person name="Fan G."/>
            <person name="Whaley A.M."/>
            <person name="Farmer A.D."/>
            <person name="Sheridan J."/>
            <person name="Iwata A."/>
            <person name="Tuteja R."/>
            <person name="Penmetsa R.V."/>
            <person name="Wu W."/>
            <person name="Upadhyaya H.D."/>
            <person name="Yang S.P."/>
            <person name="Shah T."/>
            <person name="Saxena K.B."/>
            <person name="Michael T."/>
            <person name="McCombie W.R."/>
            <person name="Yang B."/>
            <person name="Zhang G."/>
            <person name="Yang H."/>
            <person name="Wang J."/>
            <person name="Spillane C."/>
            <person name="Cook D.R."/>
            <person name="May G.D."/>
            <person name="Xu X."/>
            <person name="Jackson S.A."/>
        </authorList>
    </citation>
    <scope>NUCLEOTIDE SEQUENCE [LARGE SCALE GENOMIC DNA]</scope>
</reference>
<keyword evidence="2" id="KW-1185">Reference proteome</keyword>
<feature type="non-terminal residue" evidence="1">
    <location>
        <position position="1"/>
    </location>
</feature>
<dbReference type="Proteomes" id="UP000075243">
    <property type="component" value="Unassembled WGS sequence"/>
</dbReference>
<evidence type="ECO:0000313" key="2">
    <source>
        <dbReference type="Proteomes" id="UP000075243"/>
    </source>
</evidence>
<proteinExistence type="predicted"/>
<evidence type="ECO:0000313" key="1">
    <source>
        <dbReference type="EMBL" id="KYP40098.1"/>
    </source>
</evidence>
<name>A0A151RBV8_CAJCA</name>
<dbReference type="EMBL" id="KQ483858">
    <property type="protein sequence ID" value="KYP40098.1"/>
    <property type="molecule type" value="Genomic_DNA"/>
</dbReference>
<sequence length="64" mass="6848">LLEVGSGGLFLEPPFGDLVEELAAADELHHEVDLGFGGHHFEELDDVGVAHAAEDRDLALYVGH</sequence>
<gene>
    <name evidence="1" type="ORF">KK1_038581</name>
</gene>
<accession>A0A151RBV8</accession>
<organism evidence="1 2">
    <name type="scientific">Cajanus cajan</name>
    <name type="common">Pigeon pea</name>
    <name type="synonym">Cajanus indicus</name>
    <dbReference type="NCBI Taxonomy" id="3821"/>
    <lineage>
        <taxon>Eukaryota</taxon>
        <taxon>Viridiplantae</taxon>
        <taxon>Streptophyta</taxon>
        <taxon>Embryophyta</taxon>
        <taxon>Tracheophyta</taxon>
        <taxon>Spermatophyta</taxon>
        <taxon>Magnoliopsida</taxon>
        <taxon>eudicotyledons</taxon>
        <taxon>Gunneridae</taxon>
        <taxon>Pentapetalae</taxon>
        <taxon>rosids</taxon>
        <taxon>fabids</taxon>
        <taxon>Fabales</taxon>
        <taxon>Fabaceae</taxon>
        <taxon>Papilionoideae</taxon>
        <taxon>50 kb inversion clade</taxon>
        <taxon>NPAAA clade</taxon>
        <taxon>indigoferoid/millettioid clade</taxon>
        <taxon>Phaseoleae</taxon>
        <taxon>Cajanus</taxon>
    </lineage>
</organism>